<dbReference type="PROSITE" id="PS00674">
    <property type="entry name" value="AAA"/>
    <property type="match status" value="1"/>
</dbReference>
<dbReference type="Gene3D" id="1.20.5.170">
    <property type="match status" value="1"/>
</dbReference>
<dbReference type="InterPro" id="IPR032501">
    <property type="entry name" value="Prot_ATP_ID_OB_2nd"/>
</dbReference>
<comment type="caution">
    <text evidence="7">The sequence shown here is derived from an EMBL/GenBank/DDBJ whole genome shotgun (WGS) entry which is preliminary data.</text>
</comment>
<protein>
    <submittedName>
        <fullName evidence="7">Proteasome ATPase</fullName>
        <ecNumber evidence="7">3.6.4.8</ecNumber>
    </submittedName>
</protein>
<dbReference type="AlphaFoldDB" id="A0A4R0QU58"/>
<dbReference type="EMBL" id="RXLP01000002">
    <property type="protein sequence ID" value="TCD54905.1"/>
    <property type="molecule type" value="Genomic_DNA"/>
</dbReference>
<keyword evidence="1 4" id="KW-0547">Nucleotide-binding</keyword>
<evidence type="ECO:0000256" key="2">
    <source>
        <dbReference type="ARBA" id="ARBA00022840"/>
    </source>
</evidence>
<dbReference type="PANTHER" id="PTHR23077:SF144">
    <property type="entry name" value="PROTEASOME-ASSOCIATED ATPASE"/>
    <property type="match status" value="1"/>
</dbReference>
<dbReference type="GO" id="GO:0019941">
    <property type="term" value="P:modification-dependent protein catabolic process"/>
    <property type="evidence" value="ECO:0007669"/>
    <property type="project" value="InterPro"/>
</dbReference>
<dbReference type="InterPro" id="IPR041626">
    <property type="entry name" value="Prot_ATP_ID_OB_N"/>
</dbReference>
<feature type="coiled-coil region" evidence="5">
    <location>
        <begin position="8"/>
        <end position="56"/>
    </location>
</feature>
<evidence type="ECO:0000256" key="5">
    <source>
        <dbReference type="SAM" id="Coils"/>
    </source>
</evidence>
<evidence type="ECO:0000313" key="7">
    <source>
        <dbReference type="EMBL" id="TCD54905.1"/>
    </source>
</evidence>
<dbReference type="InterPro" id="IPR050168">
    <property type="entry name" value="AAA_ATPase_domain"/>
</dbReference>
<dbReference type="InterPro" id="IPR003593">
    <property type="entry name" value="AAA+_ATPase"/>
</dbReference>
<evidence type="ECO:0000256" key="4">
    <source>
        <dbReference type="RuleBase" id="RU003651"/>
    </source>
</evidence>
<dbReference type="InterPro" id="IPR012340">
    <property type="entry name" value="NA-bd_OB-fold"/>
</dbReference>
<dbReference type="NCBIfam" id="TIGR03689">
    <property type="entry name" value="pup_AAA"/>
    <property type="match status" value="1"/>
</dbReference>
<dbReference type="Pfam" id="PF17758">
    <property type="entry name" value="Prot_ATP_ID_OB_N"/>
    <property type="match status" value="1"/>
</dbReference>
<dbReference type="GO" id="GO:0005524">
    <property type="term" value="F:ATP binding"/>
    <property type="evidence" value="ECO:0007669"/>
    <property type="project" value="UniProtKB-KW"/>
</dbReference>
<keyword evidence="2 4" id="KW-0067">ATP-binding</keyword>
<reference evidence="7 8" key="1">
    <citation type="submission" date="2018-12" db="EMBL/GenBank/DDBJ databases">
        <title>Alloscrdovia theropitheci sp. nov: a novel taxon from the feces of the bleeding-herat monkey (Theropithecus geleda).</title>
        <authorList>
            <person name="Modesto M."/>
        </authorList>
    </citation>
    <scope>NUCLEOTIDE SEQUENCE [LARGE SCALE GENOMIC DNA]</scope>
    <source>
        <strain evidence="7 8">GLDI4/2</strain>
    </source>
</reference>
<dbReference type="Pfam" id="PF16450">
    <property type="entry name" value="Prot_ATP_ID_OB_C"/>
    <property type="match status" value="1"/>
</dbReference>
<keyword evidence="7" id="KW-0378">Hydrolase</keyword>
<organism evidence="7 8">
    <name type="scientific">Alloscardovia theropitheci</name>
    <dbReference type="NCBI Taxonomy" id="2496842"/>
    <lineage>
        <taxon>Bacteria</taxon>
        <taxon>Bacillati</taxon>
        <taxon>Actinomycetota</taxon>
        <taxon>Actinomycetes</taxon>
        <taxon>Bifidobacteriales</taxon>
        <taxon>Bifidobacteriaceae</taxon>
        <taxon>Alloscardovia</taxon>
    </lineage>
</organism>
<gene>
    <name evidence="7" type="primary">arc</name>
    <name evidence="7" type="ORF">EJ419_00470</name>
</gene>
<dbReference type="InterPro" id="IPR003960">
    <property type="entry name" value="ATPase_AAA_CS"/>
</dbReference>
<evidence type="ECO:0000256" key="3">
    <source>
        <dbReference type="ARBA" id="ARBA00023054"/>
    </source>
</evidence>
<dbReference type="EC" id="3.6.4.8" evidence="7"/>
<dbReference type="Gene3D" id="3.40.50.300">
    <property type="entry name" value="P-loop containing nucleotide triphosphate hydrolases"/>
    <property type="match status" value="1"/>
</dbReference>
<dbReference type="Gene3D" id="1.10.8.60">
    <property type="match status" value="1"/>
</dbReference>
<accession>A0A4R0QU58</accession>
<keyword evidence="3 5" id="KW-0175">Coiled coil</keyword>
<evidence type="ECO:0000313" key="8">
    <source>
        <dbReference type="Proteomes" id="UP000291289"/>
    </source>
</evidence>
<proteinExistence type="inferred from homology"/>
<sequence length="549" mass="60744">MDMRIGGIMQAEDQINEMTTHMDQLRQRNHSLAQALRKATEQLQEAREKMSALSNPPMTRATFVRIDSQRTVKGTSLVTAEVISNHRHLVVNVAPQVNAMQLRAGQSVLLDENMRVVRADDFLAIGRVVTVVQVLEGMRLLIRDVSGNTSIVRRAYTLMNEVVERDDTVMLDDSTEFAVQLMESNKAEELLLEEYPQTSFEDIGGLDKQISQIQDAVQLPFAHRDLYAFYGLQGAKGILLYGPPGNGKTLLAKAVAHSLAQDSRGAFLSVKGPEVLSKFVGEAEHMIRMVFARARELASQGQPVVIFIDEMDSLLRTRGSGVSSDVETTVVPQFLAELDGLEDLKNVIIIGASNRLDMLDPAVLRPGRLDIKIPIGSPNKVASRAIISHYIDARMTVDSNVDSLVDSVIEDIFDPTRVIAHLHCDDVVMQIHMCDLISGAHLKNIIDRAKMKAIKKSLVHDDMNSNMAGLSDTIDNSKDKLIDKSNSAEPSETLDSHQRVLLDTQIMHSAVQDEFVDIYNTCAHTTTQGWGMLLDLGGRSIRAVSMEEL</sequence>
<dbReference type="FunFam" id="3.40.50.300:FF:001025">
    <property type="entry name" value="ATPase family, AAA domain-containing 2B"/>
    <property type="match status" value="1"/>
</dbReference>
<evidence type="ECO:0000256" key="1">
    <source>
        <dbReference type="ARBA" id="ARBA00022741"/>
    </source>
</evidence>
<name>A0A4R0QU58_9BIFI</name>
<dbReference type="InterPro" id="IPR003959">
    <property type="entry name" value="ATPase_AAA_core"/>
</dbReference>
<keyword evidence="7" id="KW-0647">Proteasome</keyword>
<dbReference type="GO" id="GO:0016887">
    <property type="term" value="F:ATP hydrolysis activity"/>
    <property type="evidence" value="ECO:0007669"/>
    <property type="project" value="InterPro"/>
</dbReference>
<dbReference type="GO" id="GO:0010498">
    <property type="term" value="P:proteasomal protein catabolic process"/>
    <property type="evidence" value="ECO:0007669"/>
    <property type="project" value="InterPro"/>
</dbReference>
<dbReference type="PANTHER" id="PTHR23077">
    <property type="entry name" value="AAA-FAMILY ATPASE"/>
    <property type="match status" value="1"/>
</dbReference>
<comment type="similarity">
    <text evidence="4">Belongs to the AAA ATPase family.</text>
</comment>
<feature type="domain" description="AAA+ ATPase" evidence="6">
    <location>
        <begin position="234"/>
        <end position="379"/>
    </location>
</feature>
<dbReference type="InterPro" id="IPR022482">
    <property type="entry name" value="Proteasome_ATPase"/>
</dbReference>
<evidence type="ECO:0000259" key="6">
    <source>
        <dbReference type="SMART" id="SM00382"/>
    </source>
</evidence>
<keyword evidence="8" id="KW-1185">Reference proteome</keyword>
<dbReference type="Gene3D" id="2.40.50.140">
    <property type="entry name" value="Nucleic acid-binding proteins"/>
    <property type="match status" value="1"/>
</dbReference>
<dbReference type="Proteomes" id="UP000291289">
    <property type="component" value="Unassembled WGS sequence"/>
</dbReference>
<dbReference type="InterPro" id="IPR027417">
    <property type="entry name" value="P-loop_NTPase"/>
</dbReference>
<dbReference type="GO" id="GO:0000502">
    <property type="term" value="C:proteasome complex"/>
    <property type="evidence" value="ECO:0007669"/>
    <property type="project" value="UniProtKB-KW"/>
</dbReference>
<dbReference type="Pfam" id="PF00004">
    <property type="entry name" value="AAA"/>
    <property type="match status" value="1"/>
</dbReference>
<dbReference type="OrthoDB" id="9809379at2"/>
<dbReference type="SMART" id="SM00382">
    <property type="entry name" value="AAA"/>
    <property type="match status" value="1"/>
</dbReference>
<dbReference type="SUPFAM" id="SSF52540">
    <property type="entry name" value="P-loop containing nucleoside triphosphate hydrolases"/>
    <property type="match status" value="1"/>
</dbReference>